<dbReference type="RefSeq" id="WP_058294583.1">
    <property type="nucleotide sequence ID" value="NZ_CAMRXB010000085.1"/>
</dbReference>
<dbReference type="SUPFAM" id="SSF53920">
    <property type="entry name" value="Fe-only hydrogenase"/>
    <property type="match status" value="1"/>
</dbReference>
<dbReference type="OrthoDB" id="5360656at2"/>
<dbReference type="STRING" id="137838.GCA_001458595_01726"/>
<evidence type="ECO:0000313" key="2">
    <source>
        <dbReference type="Proteomes" id="UP000220840"/>
    </source>
</evidence>
<dbReference type="EMBL" id="PDCJ01000001">
    <property type="protein sequence ID" value="PEG30414.1"/>
    <property type="molecule type" value="Genomic_DNA"/>
</dbReference>
<organism evidence="1 2">
    <name type="scientific">Clostridium neonatale</name>
    <dbReference type="NCBI Taxonomy" id="137838"/>
    <lineage>
        <taxon>Bacteria</taxon>
        <taxon>Bacillati</taxon>
        <taxon>Bacillota</taxon>
        <taxon>Clostridia</taxon>
        <taxon>Eubacteriales</taxon>
        <taxon>Clostridiaceae</taxon>
        <taxon>Clostridium</taxon>
    </lineage>
</organism>
<evidence type="ECO:0000313" key="1">
    <source>
        <dbReference type="EMBL" id="PEG30414.1"/>
    </source>
</evidence>
<sequence>MSKYIWINPVAEKMYDDELNLIKYNLTKKGYIIVNCESQLEYVKEQYKKYSEEINGTILDCRCPESINFLKRNNLTYGFEIPMIEPILVRTSRVLYEKYIKNEEDTLIITCPCTQLRDFSRQAMNDKVGIKFFTWKEFIENEGMESLGSVDESPIPLGYFKDTFENVLELSSEEEILTGISSLKECNEKRYDIVEMLYCKNGCNNGDGL</sequence>
<accession>A0A2A7MF86</accession>
<dbReference type="InterPro" id="IPR009016">
    <property type="entry name" value="Fe_hydrogenase"/>
</dbReference>
<comment type="caution">
    <text evidence="1">The sequence shown here is derived from an EMBL/GenBank/DDBJ whole genome shotgun (WGS) entry which is preliminary data.</text>
</comment>
<protein>
    <submittedName>
        <fullName evidence="1">Uncharacterized protein</fullName>
    </submittedName>
</protein>
<dbReference type="AlphaFoldDB" id="A0A2A7MF86"/>
<gene>
    <name evidence="1" type="ORF">CQ394_01425</name>
</gene>
<name>A0A2A7MF86_9CLOT</name>
<reference evidence="1 2" key="1">
    <citation type="submission" date="2017-10" db="EMBL/GenBank/DDBJ databases">
        <title>Effective Description of Clostridium neonatale sp. nov. linked to necrotizing enterocolitis in neonates and a clarification of species assignable to the genus Clostridium (Prazmowski 1880) emend. Lawson and Rainey 2016.</title>
        <authorList>
            <person name="Bernard K."/>
            <person name="Burdz T."/>
            <person name="Wiebe D."/>
            <person name="Balcewich B."/>
            <person name="Alfa M."/>
            <person name="Bernier A.-M."/>
        </authorList>
    </citation>
    <scope>NUCLEOTIDE SEQUENCE [LARGE SCALE GENOMIC DNA]</scope>
    <source>
        <strain evidence="1 2">LCDC99A005</strain>
    </source>
</reference>
<proteinExistence type="predicted"/>
<keyword evidence="2" id="KW-1185">Reference proteome</keyword>
<dbReference type="Proteomes" id="UP000220840">
    <property type="component" value="Unassembled WGS sequence"/>
</dbReference>